<accession>A0A0D3JRN9</accession>
<evidence type="ECO:0000313" key="3">
    <source>
        <dbReference type="Proteomes" id="UP000013827"/>
    </source>
</evidence>
<dbReference type="AlphaFoldDB" id="A0A0D3JRN9"/>
<evidence type="ECO:0000313" key="2">
    <source>
        <dbReference type="EnsemblProtists" id="EOD26174"/>
    </source>
</evidence>
<reference evidence="2" key="2">
    <citation type="submission" date="2024-10" db="UniProtKB">
        <authorList>
            <consortium name="EnsemblProtists"/>
        </authorList>
    </citation>
    <scope>IDENTIFICATION</scope>
</reference>
<proteinExistence type="predicted"/>
<dbReference type="GeneID" id="17271717"/>
<dbReference type="HOGENOM" id="CLU_1006223_0_0_1"/>
<organism evidence="2 3">
    <name type="scientific">Emiliania huxleyi (strain CCMP1516)</name>
    <dbReference type="NCBI Taxonomy" id="280463"/>
    <lineage>
        <taxon>Eukaryota</taxon>
        <taxon>Haptista</taxon>
        <taxon>Haptophyta</taxon>
        <taxon>Prymnesiophyceae</taxon>
        <taxon>Isochrysidales</taxon>
        <taxon>Noelaerhabdaceae</taxon>
        <taxon>Emiliania</taxon>
    </lineage>
</organism>
<sequence>MPTSNHQRQQRRAAARRAAVATDDVPDAVPRPKGRGPRNHFWDPRPPGVRRHNESNEPNQRRAARLASARGRHADAVRGRRWSRINAARCNEAKSFQAPASSASWRVRDGRVSAPYFEPSWATLASTGRQSTAWATQTARPTSAFDRAQGGTARSALASAHLAFTPATATKEVASAAQMKPVRLVWEPHAVPLSPALLTTPKPTPRNPSRPSLTSWWLASTEPSSFLTPCPRSNSRRPTSDHKKGPRVLRGPASD</sequence>
<name>A0A0D3JRN9_EMIH1</name>
<keyword evidence="3" id="KW-1185">Reference proteome</keyword>
<dbReference type="RefSeq" id="XP_005778603.1">
    <property type="nucleotide sequence ID" value="XM_005778546.1"/>
</dbReference>
<dbReference type="Proteomes" id="UP000013827">
    <property type="component" value="Unassembled WGS sequence"/>
</dbReference>
<feature type="region of interest" description="Disordered" evidence="1">
    <location>
        <begin position="1"/>
        <end position="78"/>
    </location>
</feature>
<evidence type="ECO:0000256" key="1">
    <source>
        <dbReference type="SAM" id="MobiDB-lite"/>
    </source>
</evidence>
<feature type="compositionally biased region" description="Polar residues" evidence="1">
    <location>
        <begin position="223"/>
        <end position="237"/>
    </location>
</feature>
<dbReference type="KEGG" id="ehx:EMIHUDRAFT_236976"/>
<protein>
    <submittedName>
        <fullName evidence="2">Uncharacterized protein</fullName>
    </submittedName>
</protein>
<feature type="region of interest" description="Disordered" evidence="1">
    <location>
        <begin position="195"/>
        <end position="214"/>
    </location>
</feature>
<feature type="region of interest" description="Disordered" evidence="1">
    <location>
        <begin position="223"/>
        <end position="255"/>
    </location>
</feature>
<dbReference type="PaxDb" id="2903-EOD26174"/>
<reference evidence="3" key="1">
    <citation type="journal article" date="2013" name="Nature">
        <title>Pan genome of the phytoplankton Emiliania underpins its global distribution.</title>
        <authorList>
            <person name="Read B.A."/>
            <person name="Kegel J."/>
            <person name="Klute M.J."/>
            <person name="Kuo A."/>
            <person name="Lefebvre S.C."/>
            <person name="Maumus F."/>
            <person name="Mayer C."/>
            <person name="Miller J."/>
            <person name="Monier A."/>
            <person name="Salamov A."/>
            <person name="Young J."/>
            <person name="Aguilar M."/>
            <person name="Claverie J.M."/>
            <person name="Frickenhaus S."/>
            <person name="Gonzalez K."/>
            <person name="Herman E.K."/>
            <person name="Lin Y.C."/>
            <person name="Napier J."/>
            <person name="Ogata H."/>
            <person name="Sarno A.F."/>
            <person name="Shmutz J."/>
            <person name="Schroeder D."/>
            <person name="de Vargas C."/>
            <person name="Verret F."/>
            <person name="von Dassow P."/>
            <person name="Valentin K."/>
            <person name="Van de Peer Y."/>
            <person name="Wheeler G."/>
            <person name="Dacks J.B."/>
            <person name="Delwiche C.F."/>
            <person name="Dyhrman S.T."/>
            <person name="Glockner G."/>
            <person name="John U."/>
            <person name="Richards T."/>
            <person name="Worden A.Z."/>
            <person name="Zhang X."/>
            <person name="Grigoriev I.V."/>
            <person name="Allen A.E."/>
            <person name="Bidle K."/>
            <person name="Borodovsky M."/>
            <person name="Bowler C."/>
            <person name="Brownlee C."/>
            <person name="Cock J.M."/>
            <person name="Elias M."/>
            <person name="Gladyshev V.N."/>
            <person name="Groth M."/>
            <person name="Guda C."/>
            <person name="Hadaegh A."/>
            <person name="Iglesias-Rodriguez M.D."/>
            <person name="Jenkins J."/>
            <person name="Jones B.M."/>
            <person name="Lawson T."/>
            <person name="Leese F."/>
            <person name="Lindquist E."/>
            <person name="Lobanov A."/>
            <person name="Lomsadze A."/>
            <person name="Malik S.B."/>
            <person name="Marsh M.E."/>
            <person name="Mackinder L."/>
            <person name="Mock T."/>
            <person name="Mueller-Roeber B."/>
            <person name="Pagarete A."/>
            <person name="Parker M."/>
            <person name="Probert I."/>
            <person name="Quesneville H."/>
            <person name="Raines C."/>
            <person name="Rensing S.A."/>
            <person name="Riano-Pachon D.M."/>
            <person name="Richier S."/>
            <person name="Rokitta S."/>
            <person name="Shiraiwa Y."/>
            <person name="Soanes D.M."/>
            <person name="van der Giezen M."/>
            <person name="Wahlund T.M."/>
            <person name="Williams B."/>
            <person name="Wilson W."/>
            <person name="Wolfe G."/>
            <person name="Wurch L.L."/>
        </authorList>
    </citation>
    <scope>NUCLEOTIDE SEQUENCE</scope>
</reference>
<dbReference type="EnsemblProtists" id="EOD26174">
    <property type="protein sequence ID" value="EOD26174"/>
    <property type="gene ID" value="EMIHUDRAFT_236976"/>
</dbReference>